<accession>A0ABP9C2S4</accession>
<gene>
    <name evidence="2" type="ORF">GCM10023330_05320</name>
</gene>
<reference evidence="3" key="1">
    <citation type="journal article" date="2019" name="Int. J. Syst. Evol. Microbiol.">
        <title>The Global Catalogue of Microorganisms (GCM) 10K type strain sequencing project: providing services to taxonomists for standard genome sequencing and annotation.</title>
        <authorList>
            <consortium name="The Broad Institute Genomics Platform"/>
            <consortium name="The Broad Institute Genome Sequencing Center for Infectious Disease"/>
            <person name="Wu L."/>
            <person name="Ma J."/>
        </authorList>
    </citation>
    <scope>NUCLEOTIDE SEQUENCE [LARGE SCALE GENOMIC DNA]</scope>
    <source>
        <strain evidence="3">JCM 18325</strain>
    </source>
</reference>
<feature type="domain" description="BioF2-like acetyltransferase" evidence="1">
    <location>
        <begin position="201"/>
        <end position="336"/>
    </location>
</feature>
<dbReference type="Proteomes" id="UP001501433">
    <property type="component" value="Unassembled WGS sequence"/>
</dbReference>
<name>A0ABP9C2S4_9FLAO</name>
<keyword evidence="3" id="KW-1185">Reference proteome</keyword>
<proteinExistence type="predicted"/>
<dbReference type="Gene3D" id="3.40.630.30">
    <property type="match status" value="1"/>
</dbReference>
<organism evidence="2 3">
    <name type="scientific">Litoribaculum gwangyangense</name>
    <dbReference type="NCBI Taxonomy" id="1130722"/>
    <lineage>
        <taxon>Bacteria</taxon>
        <taxon>Pseudomonadati</taxon>
        <taxon>Bacteroidota</taxon>
        <taxon>Flavobacteriia</taxon>
        <taxon>Flavobacteriales</taxon>
        <taxon>Flavobacteriaceae</taxon>
        <taxon>Litoribaculum</taxon>
    </lineage>
</organism>
<dbReference type="SUPFAM" id="SSF55729">
    <property type="entry name" value="Acyl-CoA N-acyltransferases (Nat)"/>
    <property type="match status" value="1"/>
</dbReference>
<dbReference type="InterPro" id="IPR016181">
    <property type="entry name" value="Acyl_CoA_acyltransferase"/>
</dbReference>
<comment type="caution">
    <text evidence="2">The sequence shown here is derived from an EMBL/GenBank/DDBJ whole genome shotgun (WGS) entry which is preliminary data.</text>
</comment>
<evidence type="ECO:0000313" key="3">
    <source>
        <dbReference type="Proteomes" id="UP001501433"/>
    </source>
</evidence>
<evidence type="ECO:0000259" key="1">
    <source>
        <dbReference type="Pfam" id="PF13480"/>
    </source>
</evidence>
<protein>
    <recommendedName>
        <fullName evidence="1">BioF2-like acetyltransferase domain-containing protein</fullName>
    </recommendedName>
</protein>
<evidence type="ECO:0000313" key="2">
    <source>
        <dbReference type="EMBL" id="GAA4802183.1"/>
    </source>
</evidence>
<dbReference type="Pfam" id="PF13480">
    <property type="entry name" value="Acetyltransf_6"/>
    <property type="match status" value="1"/>
</dbReference>
<dbReference type="EMBL" id="BAABJW010000001">
    <property type="protein sequence ID" value="GAA4802183.1"/>
    <property type="molecule type" value="Genomic_DNA"/>
</dbReference>
<dbReference type="InterPro" id="IPR038740">
    <property type="entry name" value="BioF2-like_GNAT_dom"/>
</dbReference>
<dbReference type="RefSeq" id="WP_345275386.1">
    <property type="nucleotide sequence ID" value="NZ_BAABJW010000001.1"/>
</dbReference>
<sequence length="384" mass="45117">MIHFKVYKSFDNLPDSWNTVAEHDVFLQTNYLQALYAASPNNIQWFYVVVFKGDDLVGVVIVQRVQLYVKDIFRQTQVSCLKTFIRNQVSKVLKGNILVVGNLTHTGQHGLFVNLESISQTEFFEAIFSALSDIKSDIKRSQNKTIRAIMFKDYFENDSIHKNKTIFDSEKLHKVYVQPNMILPVKANWLSMEDYISDLNKKYRDRYKRARKKLNSIKPVELGLEDIKNHSEELYSLYLNVSKNAKFNTFILPQNHFYSLKLHLKDNFKVYGYYLKDKLVGFYTLILNNSTLETYFLGYDEAHQYPNQLYLNMLYDMLRFGIENKFKTVVYARTAMEIKSSVGAKAKPMVVYMKHTNLFLNAILKLVFKLMNPSQAWEVRHPFK</sequence>